<keyword evidence="7" id="KW-1185">Reference proteome</keyword>
<dbReference type="AlphaFoldDB" id="A0A3B6KUQ2"/>
<keyword evidence="2" id="KW-0805">Transcription regulation</keyword>
<evidence type="ECO:0000256" key="3">
    <source>
        <dbReference type="ARBA" id="ARBA00023163"/>
    </source>
</evidence>
<dbReference type="Gramene" id="TraesLAC5A03G02732910.1">
    <property type="protein sequence ID" value="TraesLAC5A03G02732910.1"/>
    <property type="gene ID" value="TraesLAC5A03G02732910"/>
</dbReference>
<dbReference type="GO" id="GO:0000977">
    <property type="term" value="F:RNA polymerase II transcription regulatory region sequence-specific DNA binding"/>
    <property type="evidence" value="ECO:0000318"/>
    <property type="project" value="GO_Central"/>
</dbReference>
<dbReference type="PANTHER" id="PTHR13935">
    <property type="entry name" value="ACHAETE-SCUTE TRANSCRIPTION FACTOR-RELATED"/>
    <property type="match status" value="1"/>
</dbReference>
<evidence type="ECO:0000313" key="6">
    <source>
        <dbReference type="EnsemblPlants" id="TraesCS5A02G533300.1"/>
    </source>
</evidence>
<dbReference type="Gramene" id="TraesNOR5A03G02802650.1">
    <property type="protein sequence ID" value="TraesNOR5A03G02802650.1"/>
    <property type="gene ID" value="TraesNOR5A03G02802650"/>
</dbReference>
<evidence type="ECO:0000256" key="4">
    <source>
        <dbReference type="SAM" id="MobiDB-lite"/>
    </source>
</evidence>
<dbReference type="GO" id="GO:0000981">
    <property type="term" value="F:DNA-binding transcription factor activity, RNA polymerase II-specific"/>
    <property type="evidence" value="ECO:0000318"/>
    <property type="project" value="GO_Central"/>
</dbReference>
<gene>
    <name evidence="6" type="primary">LOC123106062</name>
</gene>
<dbReference type="GO" id="GO:0090575">
    <property type="term" value="C:RNA polymerase II transcription regulator complex"/>
    <property type="evidence" value="ECO:0000318"/>
    <property type="project" value="GO_Central"/>
</dbReference>
<evidence type="ECO:0000259" key="5">
    <source>
        <dbReference type="PROSITE" id="PS50888"/>
    </source>
</evidence>
<dbReference type="RefSeq" id="XP_044384199.1">
    <property type="nucleotide sequence ID" value="XM_044528264.1"/>
</dbReference>
<feature type="domain" description="BHLH" evidence="5">
    <location>
        <begin position="30"/>
        <end position="85"/>
    </location>
</feature>
<dbReference type="PaxDb" id="4565-Traes_5AL_371240B91.4"/>
<dbReference type="GO" id="GO:0006357">
    <property type="term" value="P:regulation of transcription by RNA polymerase II"/>
    <property type="evidence" value="ECO:0000318"/>
    <property type="project" value="GO_Central"/>
</dbReference>
<evidence type="ECO:0000313" key="7">
    <source>
        <dbReference type="Proteomes" id="UP000019116"/>
    </source>
</evidence>
<dbReference type="Proteomes" id="UP000019116">
    <property type="component" value="Chromosome 5A"/>
</dbReference>
<keyword evidence="3" id="KW-0804">Transcription</keyword>
<feature type="compositionally biased region" description="Low complexity" evidence="4">
    <location>
        <begin position="109"/>
        <end position="122"/>
    </location>
</feature>
<organism evidence="6">
    <name type="scientific">Triticum aestivum</name>
    <name type="common">Wheat</name>
    <dbReference type="NCBI Taxonomy" id="4565"/>
    <lineage>
        <taxon>Eukaryota</taxon>
        <taxon>Viridiplantae</taxon>
        <taxon>Streptophyta</taxon>
        <taxon>Embryophyta</taxon>
        <taxon>Tracheophyta</taxon>
        <taxon>Spermatophyta</taxon>
        <taxon>Magnoliopsida</taxon>
        <taxon>Liliopsida</taxon>
        <taxon>Poales</taxon>
        <taxon>Poaceae</taxon>
        <taxon>BOP clade</taxon>
        <taxon>Pooideae</taxon>
        <taxon>Triticodae</taxon>
        <taxon>Triticeae</taxon>
        <taxon>Triticinae</taxon>
        <taxon>Triticum</taxon>
    </lineage>
</organism>
<dbReference type="SUPFAM" id="SSF47459">
    <property type="entry name" value="HLH, helix-loop-helix DNA-binding domain"/>
    <property type="match status" value="1"/>
</dbReference>
<dbReference type="Gramene" id="TraesROB_scaffold_027171_01G000200.1">
    <property type="protein sequence ID" value="TraesROB_scaffold_027171_01G000200.1"/>
    <property type="gene ID" value="TraesROB_scaffold_027171_01G000200"/>
</dbReference>
<reference evidence="6" key="1">
    <citation type="submission" date="2018-08" db="EMBL/GenBank/DDBJ databases">
        <authorList>
            <person name="Rossello M."/>
        </authorList>
    </citation>
    <scope>NUCLEOTIDE SEQUENCE [LARGE SCALE GENOMIC DNA]</scope>
    <source>
        <strain evidence="6">cv. Chinese Spring</strain>
    </source>
</reference>
<dbReference type="STRING" id="4565.A0A3B6KUQ2"/>
<evidence type="ECO:0000256" key="2">
    <source>
        <dbReference type="ARBA" id="ARBA00023015"/>
    </source>
</evidence>
<dbReference type="PANTHER" id="PTHR13935:SF96">
    <property type="entry name" value="BHLH DOMAIN-CONTAINING PROTEIN"/>
    <property type="match status" value="1"/>
</dbReference>
<dbReference type="Gramene" id="TraesJAG5A03G02779280.1">
    <property type="protein sequence ID" value="TraesJAG5A03G02779280.1"/>
    <property type="gene ID" value="TraesJAG5A03G02779280"/>
</dbReference>
<proteinExistence type="inferred from homology"/>
<feature type="region of interest" description="Disordered" evidence="4">
    <location>
        <begin position="100"/>
        <end position="136"/>
    </location>
</feature>
<dbReference type="PROSITE" id="PS50888">
    <property type="entry name" value="BHLH"/>
    <property type="match status" value="1"/>
</dbReference>
<dbReference type="InterPro" id="IPR011598">
    <property type="entry name" value="bHLH_dom"/>
</dbReference>
<dbReference type="Gramene" id="TraesWEE_scaffold_054906_01G000200.1">
    <property type="protein sequence ID" value="TraesWEE_scaffold_054906_01G000200.1"/>
    <property type="gene ID" value="TraesWEE_scaffold_054906_01G000200"/>
</dbReference>
<dbReference type="InterPro" id="IPR015660">
    <property type="entry name" value="MASH1/Ascl1a-like"/>
</dbReference>
<evidence type="ECO:0000256" key="1">
    <source>
        <dbReference type="ARBA" id="ARBA00005510"/>
    </source>
</evidence>
<dbReference type="SMR" id="A0A3B6KUQ2"/>
<comment type="similarity">
    <text evidence="1">Belongs to the bHLH protein family.</text>
</comment>
<protein>
    <recommendedName>
        <fullName evidence="5">BHLH domain-containing protein</fullName>
    </recommendedName>
</protein>
<dbReference type="EnsemblPlants" id="TraesCS5A02G533300.1">
    <property type="protein sequence ID" value="TraesCS5A02G533300.1"/>
    <property type="gene ID" value="TraesCS5A02G533300"/>
</dbReference>
<dbReference type="Gramene" id="TraesSYM5A03G02807920.1">
    <property type="protein sequence ID" value="TraesSYM5A03G02807920.1"/>
    <property type="gene ID" value="TraesSYM5A03G02807920"/>
</dbReference>
<name>A0A3B6KUQ2_WHEAT</name>
<dbReference type="OrthoDB" id="689007at2759"/>
<sequence length="291" mass="32175">MNACALNSMEVKAKPARGGKRSRASGGTTVVLLEKKESEKERRKRMKALCEKLASLIPREHCCSSTDTMTQLGSLDVGASYIKKLKERVDELQHRRSSVQALDTLKGDTSIPTPTTTTTTSSGAGSPEEEKAWEASEPVLQVRQHDDSSMEVRLICCMERPIKLHEVITIHEEEGAEIINANHSVAGHKMFYTIHSRAFSSRIGIDVLRVSERLGALLRLSSHENQAPSCMRSNQVLRYTDGTNATPKELVSNNDVGVTNKVPNPECESWAKQDQVMWSSLLTSISTDLLE</sequence>
<dbReference type="OMA" id="QFLFSET"/>
<dbReference type="Gramene" id="TraesCS5A02G533300.1">
    <property type="protein sequence ID" value="TraesCS5A02G533300.1"/>
    <property type="gene ID" value="TraesCS5A02G533300"/>
</dbReference>
<accession>A0A3B6KUQ2</accession>
<reference evidence="6" key="2">
    <citation type="submission" date="2018-10" db="UniProtKB">
        <authorList>
            <consortium name="EnsemblPlants"/>
        </authorList>
    </citation>
    <scope>IDENTIFICATION</scope>
</reference>
<dbReference type="KEGG" id="taes:123106062"/>
<dbReference type="GO" id="GO:0046983">
    <property type="term" value="F:protein dimerization activity"/>
    <property type="evidence" value="ECO:0007669"/>
    <property type="project" value="InterPro"/>
</dbReference>
<dbReference type="Gene3D" id="4.10.280.10">
    <property type="entry name" value="Helix-loop-helix DNA-binding domain"/>
    <property type="match status" value="1"/>
</dbReference>
<dbReference type="Gramene" id="TraesLDM5A03G02778570.1">
    <property type="protein sequence ID" value="TraesLDM5A03G02778570.1"/>
    <property type="gene ID" value="TraesLDM5A03G02778570"/>
</dbReference>
<dbReference type="Gramene" id="TraesCS5A03G1244600.1">
    <property type="protein sequence ID" value="TraesCS5A03G1244600.1.CDS"/>
    <property type="gene ID" value="TraesCS5A03G1244600"/>
</dbReference>
<dbReference type="Gramene" id="TraesCLE_scaffold_015041_01G000200.1">
    <property type="protein sequence ID" value="TraesCLE_scaffold_015041_01G000200.1"/>
    <property type="gene ID" value="TraesCLE_scaffold_015041_01G000200"/>
</dbReference>
<dbReference type="Gramene" id="TraesMAC5A03G02777110.1">
    <property type="protein sequence ID" value="TraesMAC5A03G02777110.1"/>
    <property type="gene ID" value="TraesMAC5A03G02777110"/>
</dbReference>
<dbReference type="GeneID" id="123106062"/>
<dbReference type="InterPro" id="IPR036638">
    <property type="entry name" value="HLH_DNA-bd_sf"/>
</dbReference>